<comment type="caution">
    <text evidence="10">The sequence shown here is derived from an EMBL/GenBank/DDBJ whole genome shotgun (WGS) entry which is preliminary data.</text>
</comment>
<dbReference type="NCBIfam" id="TIGR04178">
    <property type="entry name" value="exo_archaeo"/>
    <property type="match status" value="1"/>
</dbReference>
<evidence type="ECO:0000256" key="6">
    <source>
        <dbReference type="ARBA" id="ARBA00022989"/>
    </source>
</evidence>
<feature type="transmembrane region" description="Helical" evidence="9">
    <location>
        <begin position="259"/>
        <end position="276"/>
    </location>
</feature>
<reference evidence="10 11" key="1">
    <citation type="submission" date="2018-10" db="EMBL/GenBank/DDBJ databases">
        <title>Draft genome of Cortibacter populi DSM10536.</title>
        <authorList>
            <person name="Bernier A.-M."/>
            <person name="Bernard K."/>
        </authorList>
    </citation>
    <scope>NUCLEOTIDE SEQUENCE [LARGE SCALE GENOMIC DNA]</scope>
    <source>
        <strain evidence="10 11">DSM 105136</strain>
    </source>
</reference>
<keyword evidence="3" id="KW-0645">Protease</keyword>
<evidence type="ECO:0000256" key="9">
    <source>
        <dbReference type="SAM" id="Phobius"/>
    </source>
</evidence>
<keyword evidence="5" id="KW-0378">Hydrolase</keyword>
<dbReference type="NCBIfam" id="NF012182">
    <property type="entry name" value="exosortase_XrtQ"/>
    <property type="match status" value="1"/>
</dbReference>
<name>A0A3M6QTP4_9BURK</name>
<feature type="transmembrane region" description="Helical" evidence="9">
    <location>
        <begin position="227"/>
        <end position="247"/>
    </location>
</feature>
<gene>
    <name evidence="10" type="primary">xrtQ</name>
    <name evidence="10" type="ORF">D8I35_07660</name>
</gene>
<dbReference type="Proteomes" id="UP000278006">
    <property type="component" value="Unassembled WGS sequence"/>
</dbReference>
<feature type="region of interest" description="Disordered" evidence="8">
    <location>
        <begin position="1"/>
        <end position="20"/>
    </location>
</feature>
<evidence type="ECO:0000256" key="8">
    <source>
        <dbReference type="SAM" id="MobiDB-lite"/>
    </source>
</evidence>
<keyword evidence="11" id="KW-1185">Reference proteome</keyword>
<evidence type="ECO:0000256" key="5">
    <source>
        <dbReference type="ARBA" id="ARBA00022801"/>
    </source>
</evidence>
<evidence type="ECO:0000256" key="1">
    <source>
        <dbReference type="ARBA" id="ARBA00004651"/>
    </source>
</evidence>
<proteinExistence type="predicted"/>
<dbReference type="AlphaFoldDB" id="A0A3M6QTP4"/>
<keyword evidence="2" id="KW-1003">Cell membrane</keyword>
<evidence type="ECO:0000256" key="4">
    <source>
        <dbReference type="ARBA" id="ARBA00022692"/>
    </source>
</evidence>
<dbReference type="InterPro" id="IPR026392">
    <property type="entry name" value="Exo/Archaeosortase_dom"/>
</dbReference>
<evidence type="ECO:0000256" key="2">
    <source>
        <dbReference type="ARBA" id="ARBA00022475"/>
    </source>
</evidence>
<dbReference type="InterPro" id="IPR019127">
    <property type="entry name" value="Exosortase"/>
</dbReference>
<feature type="transmembrane region" description="Helical" evidence="9">
    <location>
        <begin position="198"/>
        <end position="215"/>
    </location>
</feature>
<dbReference type="Pfam" id="PF09721">
    <property type="entry name" value="Exosortase_EpsH"/>
    <property type="match status" value="1"/>
</dbReference>
<sequence length="477" mass="51600">MTTPTQASTSTTAMPAPASSRKSRIRTMAWGLALLAAALWPQALWMLARLRDGSDEPLGILALLALLWLGLAQRQPWRRQADARWLMAGALLTLLAMLAHAHGPALLSALLAMLAVTACLLSVRPVKLASAPLLGLAVLSLPLLASLQFYLGYPLRVLVAEASRWLLSSQHVVARSGASLLVDGQLVLVDAACSGVQMAWWGYFVACLAALHAGAGNRRFLRRLPLVGALVLAGNIVRNTVLVAWQSQGEPLAPFWHEGIGLAVLLLVCAAVWRLMQPSSAASLAHRPVLTASAPTVLPPRRAATALWLLAGLCAAWQLMAAAPGPFAQDGHPSRPSAHAAVEWPVDWQGRPLRPLALGEIEARFAAQFPGRIERLSTGREVLVWRYVLRPTRMLHPAADCFRGIGYRVHGERLEQQAGGHTWRCFIAERNGEKLRVCERIEDAAGHGFTDTSAWYWAALLDQTQGPWQAVTVVSPL</sequence>
<protein>
    <submittedName>
        <fullName evidence="10">Exosortase Q</fullName>
    </submittedName>
</protein>
<feature type="transmembrane region" description="Helical" evidence="9">
    <location>
        <begin position="54"/>
        <end position="71"/>
    </location>
</feature>
<evidence type="ECO:0000256" key="3">
    <source>
        <dbReference type="ARBA" id="ARBA00022670"/>
    </source>
</evidence>
<evidence type="ECO:0000256" key="7">
    <source>
        <dbReference type="ARBA" id="ARBA00023136"/>
    </source>
</evidence>
<keyword evidence="4 9" id="KW-0812">Transmembrane</keyword>
<feature type="transmembrane region" description="Helical" evidence="9">
    <location>
        <begin position="83"/>
        <end position="99"/>
    </location>
</feature>
<keyword evidence="6 9" id="KW-1133">Transmembrane helix</keyword>
<dbReference type="EMBL" id="RDQO01000002">
    <property type="protein sequence ID" value="RMX06405.1"/>
    <property type="molecule type" value="Genomic_DNA"/>
</dbReference>
<feature type="transmembrane region" description="Helical" evidence="9">
    <location>
        <begin position="130"/>
        <end position="151"/>
    </location>
</feature>
<dbReference type="GO" id="GO:0008233">
    <property type="term" value="F:peptidase activity"/>
    <property type="evidence" value="ECO:0007669"/>
    <property type="project" value="UniProtKB-KW"/>
</dbReference>
<feature type="transmembrane region" description="Helical" evidence="9">
    <location>
        <begin position="105"/>
        <end position="123"/>
    </location>
</feature>
<comment type="subcellular location">
    <subcellularLocation>
        <location evidence="1">Cell membrane</location>
        <topology evidence="1">Multi-pass membrane protein</topology>
    </subcellularLocation>
</comment>
<organism evidence="10 11">
    <name type="scientific">Corticibacter populi</name>
    <dbReference type="NCBI Taxonomy" id="1550736"/>
    <lineage>
        <taxon>Bacteria</taxon>
        <taxon>Pseudomonadati</taxon>
        <taxon>Pseudomonadota</taxon>
        <taxon>Betaproteobacteria</taxon>
        <taxon>Burkholderiales</taxon>
        <taxon>Comamonadaceae</taxon>
        <taxon>Corticibacter</taxon>
    </lineage>
</organism>
<dbReference type="GO" id="GO:0006508">
    <property type="term" value="P:proteolysis"/>
    <property type="evidence" value="ECO:0007669"/>
    <property type="project" value="UniProtKB-KW"/>
</dbReference>
<accession>A0A3M6QTP4</accession>
<dbReference type="GO" id="GO:0005886">
    <property type="term" value="C:plasma membrane"/>
    <property type="evidence" value="ECO:0007669"/>
    <property type="project" value="UniProtKB-SubCell"/>
</dbReference>
<evidence type="ECO:0000313" key="11">
    <source>
        <dbReference type="Proteomes" id="UP000278006"/>
    </source>
</evidence>
<keyword evidence="7 9" id="KW-0472">Membrane</keyword>
<feature type="transmembrane region" description="Helical" evidence="9">
    <location>
        <begin position="29"/>
        <end position="48"/>
    </location>
</feature>
<evidence type="ECO:0000313" key="10">
    <source>
        <dbReference type="EMBL" id="RMX06405.1"/>
    </source>
</evidence>